<dbReference type="GO" id="GO:0042393">
    <property type="term" value="F:histone binding"/>
    <property type="evidence" value="ECO:0007669"/>
    <property type="project" value="TreeGrafter"/>
</dbReference>
<feature type="region of interest" description="Disordered" evidence="1">
    <location>
        <begin position="308"/>
        <end position="334"/>
    </location>
</feature>
<dbReference type="Pfam" id="PF18428">
    <property type="entry name" value="BRCT_3"/>
    <property type="match status" value="1"/>
</dbReference>
<dbReference type="FunFam" id="3.40.50.10190:FF:000081">
    <property type="entry name" value="BRCA1 C Terminus domain containing protein expressed"/>
    <property type="match status" value="1"/>
</dbReference>
<feature type="domain" description="BRCT" evidence="2">
    <location>
        <begin position="1021"/>
        <end position="1117"/>
    </location>
</feature>
<accession>A0AAD3SZD0</accession>
<evidence type="ECO:0000313" key="3">
    <source>
        <dbReference type="EMBL" id="GMH19382.1"/>
    </source>
</evidence>
<dbReference type="GO" id="GO:0000077">
    <property type="term" value="P:DNA damage checkpoint signaling"/>
    <property type="evidence" value="ECO:0007669"/>
    <property type="project" value="TreeGrafter"/>
</dbReference>
<dbReference type="EMBL" id="BSYO01000020">
    <property type="protein sequence ID" value="GMH19382.1"/>
    <property type="molecule type" value="Genomic_DNA"/>
</dbReference>
<keyword evidence="4" id="KW-1185">Reference proteome</keyword>
<dbReference type="SUPFAM" id="SSF52113">
    <property type="entry name" value="BRCT domain"/>
    <property type="match status" value="1"/>
</dbReference>
<evidence type="ECO:0000313" key="4">
    <source>
        <dbReference type="Proteomes" id="UP001279734"/>
    </source>
</evidence>
<dbReference type="InterPro" id="IPR047252">
    <property type="entry name" value="TP53BP1-like"/>
</dbReference>
<dbReference type="Gene3D" id="3.40.50.10190">
    <property type="entry name" value="BRCT domain"/>
    <property type="match status" value="2"/>
</dbReference>
<organism evidence="3 4">
    <name type="scientific">Nepenthes gracilis</name>
    <name type="common">Slender pitcher plant</name>
    <dbReference type="NCBI Taxonomy" id="150966"/>
    <lineage>
        <taxon>Eukaryota</taxon>
        <taxon>Viridiplantae</taxon>
        <taxon>Streptophyta</taxon>
        <taxon>Embryophyta</taxon>
        <taxon>Tracheophyta</taxon>
        <taxon>Spermatophyta</taxon>
        <taxon>Magnoliopsida</taxon>
        <taxon>eudicotyledons</taxon>
        <taxon>Gunneridae</taxon>
        <taxon>Pentapetalae</taxon>
        <taxon>Caryophyllales</taxon>
        <taxon>Nepenthaceae</taxon>
        <taxon>Nepenthes</taxon>
    </lineage>
</organism>
<dbReference type="GO" id="GO:0005634">
    <property type="term" value="C:nucleus"/>
    <property type="evidence" value="ECO:0007669"/>
    <property type="project" value="TreeGrafter"/>
</dbReference>
<feature type="compositionally biased region" description="Basic and acidic residues" evidence="1">
    <location>
        <begin position="320"/>
        <end position="332"/>
    </location>
</feature>
<dbReference type="InterPro" id="IPR001357">
    <property type="entry name" value="BRCT_dom"/>
</dbReference>
<dbReference type="GO" id="GO:0045944">
    <property type="term" value="P:positive regulation of transcription by RNA polymerase II"/>
    <property type="evidence" value="ECO:0007669"/>
    <property type="project" value="TreeGrafter"/>
</dbReference>
<dbReference type="InterPro" id="IPR036420">
    <property type="entry name" value="BRCT_dom_sf"/>
</dbReference>
<dbReference type="PROSITE" id="PS50172">
    <property type="entry name" value="BRCT"/>
    <property type="match status" value="2"/>
</dbReference>
<comment type="caution">
    <text evidence="3">The sequence shown here is derived from an EMBL/GenBank/DDBJ whole genome shotgun (WGS) entry which is preliminary data.</text>
</comment>
<dbReference type="SMART" id="SM00292">
    <property type="entry name" value="BRCT"/>
    <property type="match status" value="2"/>
</dbReference>
<dbReference type="PANTHER" id="PTHR15321">
    <property type="entry name" value="TUMOR SUPPRESSOR P53-BINDING PROTEIN 1"/>
    <property type="match status" value="1"/>
</dbReference>
<dbReference type="Proteomes" id="UP001279734">
    <property type="component" value="Unassembled WGS sequence"/>
</dbReference>
<feature type="domain" description="BRCT" evidence="2">
    <location>
        <begin position="900"/>
        <end position="1003"/>
    </location>
</feature>
<evidence type="ECO:0000256" key="1">
    <source>
        <dbReference type="SAM" id="MobiDB-lite"/>
    </source>
</evidence>
<dbReference type="PANTHER" id="PTHR15321:SF3">
    <property type="entry name" value="TP53-BINDING PROTEIN 1"/>
    <property type="match status" value="1"/>
</dbReference>
<reference evidence="3" key="1">
    <citation type="submission" date="2023-05" db="EMBL/GenBank/DDBJ databases">
        <title>Nepenthes gracilis genome sequencing.</title>
        <authorList>
            <person name="Fukushima K."/>
        </authorList>
    </citation>
    <scope>NUCLEOTIDE SEQUENCE</scope>
    <source>
        <strain evidence="3">SING2019-196</strain>
    </source>
</reference>
<evidence type="ECO:0000259" key="2">
    <source>
        <dbReference type="PROSITE" id="PS50172"/>
    </source>
</evidence>
<gene>
    <name evidence="3" type="ORF">Nepgr_021223</name>
</gene>
<protein>
    <recommendedName>
        <fullName evidence="2">BRCT domain-containing protein</fullName>
    </recommendedName>
</protein>
<dbReference type="AlphaFoldDB" id="A0AAD3SZD0"/>
<sequence length="1117" mass="124334">MFPIPGGPATSALMGSLGFRRPQFSEDADWIPAWLQSRVAMAPLDEPHEDHQIQLEQSLNDMAPFQRSNRIEDPSLLRSKGSNYYSNLLYLSGLENSCVSCTPCEKVLQFDLHLSMDGISSHISSPHVDISQAVRMKSSQVLSLHPAETLFDSTEIKESNVDHDPGDLRFFPSTSNCRKSGDVFCPALTNAEDVEQLNPLFYAKHPQDAEINDAVELSVAASEALVIHELLGNESSSEVLSAAQILELALRVKQARLEGLDNSFTYSIERCNSIGALSNMDDSYMVDEYEDGDLLINCSDNTFIKDSVTSQGKDTPVSRSHLEQDKKVERGKKTGHKMNRNNFLAKVQLEKNSAAYISLKELPDEILDGEKQTVRCNTPPLGPIVGMENNAGPKTYHPSEGKLDGVALPQTDDRSMVDAHSIQLQADLMPSPQDLLSENADEYFATWAWHSREDTTTEAACRFQSRWLGGWTGKEGDASAGVLCRSAKSIPLFVGETSYLSESADVAASDNSLHYHSEFPRNSESTMQLKNICTTADVDPLDDKNSFVCELSRAPEPSTKLEKVNEGPSVCQDVANDSSLPFLDPLCSVVPCSISTESSPSFAEKNNSRVLNANKRVRAEFQYEVENLHISSGLNAEIVCRADQDKPVVNPLDSQPAIRRHLKSLNSYSTGMPAPLTCPQKENINADLVQRLECNPGVLSCEQQFSYINSSVRKDIMKPCSLRFMSKCTAAEDTAENCKAFVLEDTFRELSCQKKHLETTIECGGKLQVHLKNIQRLPPILHRRTRQRWEAPKLFSTENQKGNLLFGSVTKPDQSTVLENSNFQHGKHADSSVVARKQVRFSEVDAKLQKRSNIEKLPHAYKNRSICKVGMKPEHFHQHQYMGSQDVKECLTRSHMKGRKKRLIFQGLGFLLTGFSGKKEKEIKRLLWKYGGTVLFDIPPPNSQGGRISKFDSTQLPVVLCAKKLQTTKFLYGCAVNAHLLEAGWVTDSIKAGSVLPPEKYIILPNQASSGPCRIRKSVCQDARIFDKVGIMLHGRDSFCSKMAKVIKHGHGYVYKSLQLLLESLQTKMIRVGAIVVENETLATRHLRKCALEHEIPMVPSSWIISSLYDGKLLPLR</sequence>
<name>A0AAD3SZD0_NEPGR</name>
<proteinExistence type="predicted"/>